<dbReference type="AlphaFoldDB" id="B0MK59"/>
<proteinExistence type="predicted"/>
<gene>
    <name evidence="1" type="ORF">EUBSIR_00193</name>
</gene>
<evidence type="ECO:0000313" key="1">
    <source>
        <dbReference type="EMBL" id="EDS01923.1"/>
    </source>
</evidence>
<reference evidence="1" key="2">
    <citation type="submission" date="2014-06" db="EMBL/GenBank/DDBJ databases">
        <title>Draft genome sequence of Eubacterium siraeum (DSM 15702).</title>
        <authorList>
            <person name="Sudarsanam P."/>
            <person name="Ley R."/>
            <person name="Guruge J."/>
            <person name="Turnbaugh P.J."/>
            <person name="Mahowald M."/>
            <person name="Liep D."/>
            <person name="Gordon J."/>
        </authorList>
    </citation>
    <scope>NUCLEOTIDE SEQUENCE</scope>
    <source>
        <strain evidence="1">DSM 15702</strain>
    </source>
</reference>
<comment type="caution">
    <text evidence="1">The sequence shown here is derived from an EMBL/GenBank/DDBJ whole genome shotgun (WGS) entry which is preliminary data.</text>
</comment>
<protein>
    <submittedName>
        <fullName evidence="1">Uncharacterized protein</fullName>
    </submittedName>
</protein>
<dbReference type="Proteomes" id="UP000005326">
    <property type="component" value="Unassembled WGS sequence"/>
</dbReference>
<keyword evidence="2" id="KW-1185">Reference proteome</keyword>
<organism evidence="1 2">
    <name type="scientific">[Eubacterium] siraeum DSM 15702</name>
    <dbReference type="NCBI Taxonomy" id="428128"/>
    <lineage>
        <taxon>Bacteria</taxon>
        <taxon>Bacillati</taxon>
        <taxon>Bacillota</taxon>
        <taxon>Clostridia</taxon>
        <taxon>Eubacteriales</taxon>
        <taxon>Oscillospiraceae</taxon>
        <taxon>Oscillospiraceae incertae sedis</taxon>
    </lineage>
</organism>
<reference evidence="1" key="1">
    <citation type="submission" date="2007-10" db="EMBL/GenBank/DDBJ databases">
        <authorList>
            <person name="Fulton L."/>
            <person name="Clifton S."/>
            <person name="Fulton B."/>
            <person name="Xu J."/>
            <person name="Minx P."/>
            <person name="Pepin K.H."/>
            <person name="Johnson M."/>
            <person name="Thiruvilangam P."/>
            <person name="Bhonagiri V."/>
            <person name="Nash W.E."/>
            <person name="Mardis E.R."/>
            <person name="Wilson R.K."/>
        </authorList>
    </citation>
    <scope>NUCLEOTIDE SEQUENCE [LARGE SCALE GENOMIC DNA]</scope>
    <source>
        <strain evidence="1">DSM 15702</strain>
    </source>
</reference>
<sequence length="54" mass="6800">MRKNDVCYCEHGQFVIQYKMCRYVQMKRCMHQRYRRQIQMTQESKKSDEKDGYL</sequence>
<dbReference type="EMBL" id="ABCA03000025">
    <property type="protein sequence ID" value="EDS01923.1"/>
    <property type="molecule type" value="Genomic_DNA"/>
</dbReference>
<accession>B0MK59</accession>
<evidence type="ECO:0000313" key="2">
    <source>
        <dbReference type="Proteomes" id="UP000005326"/>
    </source>
</evidence>
<name>B0MK59_9FIRM</name>